<protein>
    <recommendedName>
        <fullName evidence="8">RWP-RK domain-containing protein</fullName>
    </recommendedName>
</protein>
<evidence type="ECO:0000313" key="10">
    <source>
        <dbReference type="Proteomes" id="UP000886595"/>
    </source>
</evidence>
<evidence type="ECO:0000256" key="5">
    <source>
        <dbReference type="ARBA" id="ARBA00023163"/>
    </source>
</evidence>
<dbReference type="PANTHER" id="PTHR46373:SF20">
    <property type="entry name" value="PROTEIN RKD1"/>
    <property type="match status" value="1"/>
</dbReference>
<evidence type="ECO:0000256" key="6">
    <source>
        <dbReference type="ARBA" id="ARBA00023242"/>
    </source>
</evidence>
<evidence type="ECO:0000256" key="1">
    <source>
        <dbReference type="ARBA" id="ARBA00004049"/>
    </source>
</evidence>
<dbReference type="PROSITE" id="PS51519">
    <property type="entry name" value="RWP_RK"/>
    <property type="match status" value="1"/>
</dbReference>
<dbReference type="InterPro" id="IPR044607">
    <property type="entry name" value="RKD-like"/>
</dbReference>
<keyword evidence="4" id="KW-0238">DNA-binding</keyword>
<gene>
    <name evidence="9" type="ORF">Bca52824_012959</name>
</gene>
<dbReference type="Proteomes" id="UP000886595">
    <property type="component" value="Unassembled WGS sequence"/>
</dbReference>
<sequence>MNSFSSLEYDKVSGKEDKPVPFLEHFSSEFTDSLFKFEDEILSSGKYHTSAASFLAFPDLEPISINPHEDLLKESGSVSWTAKESMLDEDKREDCDLVEQTETQTTKKMRGREDFASNCSVAKPLSKETIKLYYHMPLTQVAKELNIGLTLLKKKCRDLGIQRWPHRKWMCLQNIIYNVEEMLEKGEGDADDLRNVLEKLKKVEKMMEELPDLEFEDKIKRLRQAFYKARQKRKRSLVMPTSTP</sequence>
<comment type="function">
    <text evidence="1">Putative transcription factor.</text>
</comment>
<feature type="coiled-coil region" evidence="7">
    <location>
        <begin position="183"/>
        <end position="210"/>
    </location>
</feature>
<feature type="domain" description="RWP-RK" evidence="8">
    <location>
        <begin position="103"/>
        <end position="192"/>
    </location>
</feature>
<keyword evidence="2" id="KW-0805">Transcription regulation</keyword>
<proteinExistence type="predicted"/>
<evidence type="ECO:0000256" key="4">
    <source>
        <dbReference type="ARBA" id="ARBA00023125"/>
    </source>
</evidence>
<evidence type="ECO:0000256" key="2">
    <source>
        <dbReference type="ARBA" id="ARBA00023015"/>
    </source>
</evidence>
<dbReference type="OrthoDB" id="6270329at2759"/>
<keyword evidence="10" id="KW-1185">Reference proteome</keyword>
<name>A0A8X7VXS7_BRACI</name>
<accession>A0A8X7VXS7</accession>
<dbReference type="PANTHER" id="PTHR46373">
    <property type="entry name" value="PROTEIN RKD4"/>
    <property type="match status" value="1"/>
</dbReference>
<evidence type="ECO:0000256" key="3">
    <source>
        <dbReference type="ARBA" id="ARBA00023054"/>
    </source>
</evidence>
<reference evidence="9 10" key="1">
    <citation type="submission" date="2020-02" db="EMBL/GenBank/DDBJ databases">
        <authorList>
            <person name="Ma Q."/>
            <person name="Huang Y."/>
            <person name="Song X."/>
            <person name="Pei D."/>
        </authorList>
    </citation>
    <scope>NUCLEOTIDE SEQUENCE [LARGE SCALE GENOMIC DNA]</scope>
    <source>
        <strain evidence="9">Sxm20200214</strain>
        <tissue evidence="9">Leaf</tissue>
    </source>
</reference>
<keyword evidence="5" id="KW-0804">Transcription</keyword>
<keyword evidence="6" id="KW-0539">Nucleus</keyword>
<dbReference type="AlphaFoldDB" id="A0A8X7VXS7"/>
<dbReference type="Pfam" id="PF02042">
    <property type="entry name" value="RWP-RK"/>
    <property type="match status" value="1"/>
</dbReference>
<keyword evidence="3 7" id="KW-0175">Coiled coil</keyword>
<organism evidence="9 10">
    <name type="scientific">Brassica carinata</name>
    <name type="common">Ethiopian mustard</name>
    <name type="synonym">Abyssinian cabbage</name>
    <dbReference type="NCBI Taxonomy" id="52824"/>
    <lineage>
        <taxon>Eukaryota</taxon>
        <taxon>Viridiplantae</taxon>
        <taxon>Streptophyta</taxon>
        <taxon>Embryophyta</taxon>
        <taxon>Tracheophyta</taxon>
        <taxon>Spermatophyta</taxon>
        <taxon>Magnoliopsida</taxon>
        <taxon>eudicotyledons</taxon>
        <taxon>Gunneridae</taxon>
        <taxon>Pentapetalae</taxon>
        <taxon>rosids</taxon>
        <taxon>malvids</taxon>
        <taxon>Brassicales</taxon>
        <taxon>Brassicaceae</taxon>
        <taxon>Brassiceae</taxon>
        <taxon>Brassica</taxon>
    </lineage>
</organism>
<dbReference type="GO" id="GO:0003677">
    <property type="term" value="F:DNA binding"/>
    <property type="evidence" value="ECO:0007669"/>
    <property type="project" value="UniProtKB-KW"/>
</dbReference>
<evidence type="ECO:0000256" key="7">
    <source>
        <dbReference type="SAM" id="Coils"/>
    </source>
</evidence>
<dbReference type="EMBL" id="JAAMPC010000003">
    <property type="protein sequence ID" value="KAG2319746.1"/>
    <property type="molecule type" value="Genomic_DNA"/>
</dbReference>
<evidence type="ECO:0000259" key="8">
    <source>
        <dbReference type="PROSITE" id="PS51519"/>
    </source>
</evidence>
<comment type="caution">
    <text evidence="9">The sequence shown here is derived from an EMBL/GenBank/DDBJ whole genome shotgun (WGS) entry which is preliminary data.</text>
</comment>
<dbReference type="GO" id="GO:0003700">
    <property type="term" value="F:DNA-binding transcription factor activity"/>
    <property type="evidence" value="ECO:0007669"/>
    <property type="project" value="InterPro"/>
</dbReference>
<dbReference type="InterPro" id="IPR003035">
    <property type="entry name" value="RWP-RK_dom"/>
</dbReference>
<evidence type="ECO:0000313" key="9">
    <source>
        <dbReference type="EMBL" id="KAG2319746.1"/>
    </source>
</evidence>